<gene>
    <name evidence="1" type="ORF">XELAEV_18020771mg</name>
</gene>
<dbReference type="Proteomes" id="UP000694892">
    <property type="component" value="Chromosome 3S"/>
</dbReference>
<evidence type="ECO:0000313" key="1">
    <source>
        <dbReference type="EMBL" id="OCT87077.1"/>
    </source>
</evidence>
<reference evidence="2" key="1">
    <citation type="journal article" date="2016" name="Nature">
        <title>Genome evolution in the allotetraploid frog Xenopus laevis.</title>
        <authorList>
            <person name="Session A.M."/>
            <person name="Uno Y."/>
            <person name="Kwon T."/>
            <person name="Chapman J.A."/>
            <person name="Toyoda A."/>
            <person name="Takahashi S."/>
            <person name="Fukui A."/>
            <person name="Hikosaka A."/>
            <person name="Suzuki A."/>
            <person name="Kondo M."/>
            <person name="van Heeringen S.J."/>
            <person name="Quigley I."/>
            <person name="Heinz S."/>
            <person name="Ogino H."/>
            <person name="Ochi H."/>
            <person name="Hellsten U."/>
            <person name="Lyons J.B."/>
            <person name="Simakov O."/>
            <person name="Putnam N."/>
            <person name="Stites J."/>
            <person name="Kuroki Y."/>
            <person name="Tanaka T."/>
            <person name="Michiue T."/>
            <person name="Watanabe M."/>
            <person name="Bogdanovic O."/>
            <person name="Lister R."/>
            <person name="Georgiou G."/>
            <person name="Paranjpe S.S."/>
            <person name="van Kruijsbergen I."/>
            <person name="Shu S."/>
            <person name="Carlson J."/>
            <person name="Kinoshita T."/>
            <person name="Ohta Y."/>
            <person name="Mawaribuchi S."/>
            <person name="Jenkins J."/>
            <person name="Grimwood J."/>
            <person name="Schmutz J."/>
            <person name="Mitros T."/>
            <person name="Mozaffari S.V."/>
            <person name="Suzuki Y."/>
            <person name="Haramoto Y."/>
            <person name="Yamamoto T.S."/>
            <person name="Takagi C."/>
            <person name="Heald R."/>
            <person name="Miller K."/>
            <person name="Haudenschild C."/>
            <person name="Kitzman J."/>
            <person name="Nakayama T."/>
            <person name="Izutsu Y."/>
            <person name="Robert J."/>
            <person name="Fortriede J."/>
            <person name="Burns K."/>
            <person name="Lotay V."/>
            <person name="Karimi K."/>
            <person name="Yasuoka Y."/>
            <person name="Dichmann D.S."/>
            <person name="Flajnik M.F."/>
            <person name="Houston D.W."/>
            <person name="Shendure J."/>
            <person name="DuPasquier L."/>
            <person name="Vize P.D."/>
            <person name="Zorn A.M."/>
            <person name="Ito M."/>
            <person name="Marcotte E.M."/>
            <person name="Wallingford J.B."/>
            <person name="Ito Y."/>
            <person name="Asashima M."/>
            <person name="Ueno N."/>
            <person name="Matsuda Y."/>
            <person name="Veenstra G.J."/>
            <person name="Fujiyama A."/>
            <person name="Harland R.M."/>
            <person name="Taira M."/>
            <person name="Rokhsar D.S."/>
        </authorList>
    </citation>
    <scope>NUCLEOTIDE SEQUENCE [LARGE SCALE GENOMIC DNA]</scope>
    <source>
        <strain evidence="2">J</strain>
    </source>
</reference>
<proteinExistence type="predicted"/>
<protein>
    <submittedName>
        <fullName evidence="1">Uncharacterized protein</fullName>
    </submittedName>
</protein>
<evidence type="ECO:0000313" key="2">
    <source>
        <dbReference type="Proteomes" id="UP000694892"/>
    </source>
</evidence>
<organism evidence="1 2">
    <name type="scientific">Xenopus laevis</name>
    <name type="common">African clawed frog</name>
    <dbReference type="NCBI Taxonomy" id="8355"/>
    <lineage>
        <taxon>Eukaryota</taxon>
        <taxon>Metazoa</taxon>
        <taxon>Chordata</taxon>
        <taxon>Craniata</taxon>
        <taxon>Vertebrata</taxon>
        <taxon>Euteleostomi</taxon>
        <taxon>Amphibia</taxon>
        <taxon>Batrachia</taxon>
        <taxon>Anura</taxon>
        <taxon>Pipoidea</taxon>
        <taxon>Pipidae</taxon>
        <taxon>Xenopodinae</taxon>
        <taxon>Xenopus</taxon>
        <taxon>Xenopus</taxon>
    </lineage>
</organism>
<sequence length="83" mass="9424">MHIPFHYLRCLLQLTEQHDINGTVTICRINWVNRNVLQASGRECCLTPMCDSEAAHLCLGSLSVSRPLMSSFLHKRKQVAENS</sequence>
<accession>A0A974HQS4</accession>
<name>A0A974HQS4_XENLA</name>
<dbReference type="AlphaFoldDB" id="A0A974HQS4"/>
<dbReference type="EMBL" id="CM004471">
    <property type="protein sequence ID" value="OCT87077.1"/>
    <property type="molecule type" value="Genomic_DNA"/>
</dbReference>